<evidence type="ECO:0000313" key="2">
    <source>
        <dbReference type="EMBL" id="CAF0789010.1"/>
    </source>
</evidence>
<feature type="region of interest" description="Disordered" evidence="1">
    <location>
        <begin position="1"/>
        <end position="32"/>
    </location>
</feature>
<proteinExistence type="predicted"/>
<protein>
    <submittedName>
        <fullName evidence="2">Uncharacterized protein</fullName>
    </submittedName>
</protein>
<reference evidence="2" key="1">
    <citation type="submission" date="2021-02" db="EMBL/GenBank/DDBJ databases">
        <authorList>
            <person name="Nowell W R."/>
        </authorList>
    </citation>
    <scope>NUCLEOTIDE SEQUENCE</scope>
    <source>
        <strain evidence="2">Ploen Becks lab</strain>
    </source>
</reference>
<dbReference type="Proteomes" id="UP000663879">
    <property type="component" value="Unassembled WGS sequence"/>
</dbReference>
<evidence type="ECO:0000313" key="3">
    <source>
        <dbReference type="Proteomes" id="UP000663879"/>
    </source>
</evidence>
<name>A0A813S3H2_9BILA</name>
<gene>
    <name evidence="2" type="ORF">OXX778_LOCUS5869</name>
</gene>
<feature type="region of interest" description="Disordered" evidence="1">
    <location>
        <begin position="44"/>
        <end position="66"/>
    </location>
</feature>
<dbReference type="AlphaFoldDB" id="A0A813S3H2"/>
<evidence type="ECO:0000256" key="1">
    <source>
        <dbReference type="SAM" id="MobiDB-lite"/>
    </source>
</evidence>
<dbReference type="EMBL" id="CAJNOC010000664">
    <property type="protein sequence ID" value="CAF0789010.1"/>
    <property type="molecule type" value="Genomic_DNA"/>
</dbReference>
<organism evidence="2 3">
    <name type="scientific">Brachionus calyciflorus</name>
    <dbReference type="NCBI Taxonomy" id="104777"/>
    <lineage>
        <taxon>Eukaryota</taxon>
        <taxon>Metazoa</taxon>
        <taxon>Spiralia</taxon>
        <taxon>Gnathifera</taxon>
        <taxon>Rotifera</taxon>
        <taxon>Eurotatoria</taxon>
        <taxon>Monogononta</taxon>
        <taxon>Pseudotrocha</taxon>
        <taxon>Ploima</taxon>
        <taxon>Brachionidae</taxon>
        <taxon>Brachionus</taxon>
    </lineage>
</organism>
<keyword evidence="3" id="KW-1185">Reference proteome</keyword>
<comment type="caution">
    <text evidence="2">The sequence shown here is derived from an EMBL/GenBank/DDBJ whole genome shotgun (WGS) entry which is preliminary data.</text>
</comment>
<feature type="compositionally biased region" description="Basic residues" evidence="1">
    <location>
        <begin position="44"/>
        <end position="57"/>
    </location>
</feature>
<sequence>MRSRVRQTRGDLNRTRSQQPVARTRRSSEMSDFIESDNIATLKGRGRLKKKHKKKFSSKNNQNTTY</sequence>
<accession>A0A813S3H2</accession>